<dbReference type="InParanoid" id="A0A507B9Y0"/>
<dbReference type="Gene3D" id="3.60.21.10">
    <property type="match status" value="1"/>
</dbReference>
<reference evidence="2 3" key="1">
    <citation type="submission" date="2019-06" db="EMBL/GenBank/DDBJ databases">
        <title>Draft genome sequence of the filamentous fungus Phialemoniopsis curvata isolated from diesel fuel.</title>
        <authorList>
            <person name="Varaljay V.A."/>
            <person name="Lyon W.J."/>
            <person name="Crouch A.L."/>
            <person name="Drake C.E."/>
            <person name="Hollomon J.M."/>
            <person name="Nadeau L.J."/>
            <person name="Nunn H.S."/>
            <person name="Stevenson B.S."/>
            <person name="Bojanowski C.L."/>
            <person name="Crookes-Goodson W.J."/>
        </authorList>
    </citation>
    <scope>NUCLEOTIDE SEQUENCE [LARGE SCALE GENOMIC DNA]</scope>
    <source>
        <strain evidence="2 3">D216</strain>
    </source>
</reference>
<evidence type="ECO:0000313" key="3">
    <source>
        <dbReference type="Proteomes" id="UP000319257"/>
    </source>
</evidence>
<dbReference type="PANTHER" id="PTHR12905">
    <property type="entry name" value="METALLOPHOSPHOESTERASE"/>
    <property type="match status" value="1"/>
</dbReference>
<proteinExistence type="predicted"/>
<dbReference type="Pfam" id="PF00149">
    <property type="entry name" value="Metallophos"/>
    <property type="match status" value="1"/>
</dbReference>
<evidence type="ECO:0000313" key="2">
    <source>
        <dbReference type="EMBL" id="TPX16423.1"/>
    </source>
</evidence>
<organism evidence="2 3">
    <name type="scientific">Thyridium curvatum</name>
    <dbReference type="NCBI Taxonomy" id="1093900"/>
    <lineage>
        <taxon>Eukaryota</taxon>
        <taxon>Fungi</taxon>
        <taxon>Dikarya</taxon>
        <taxon>Ascomycota</taxon>
        <taxon>Pezizomycotina</taxon>
        <taxon>Sordariomycetes</taxon>
        <taxon>Sordariomycetidae</taxon>
        <taxon>Thyridiales</taxon>
        <taxon>Thyridiaceae</taxon>
        <taxon>Thyridium</taxon>
    </lineage>
</organism>
<sequence>MESKVAVNLIKTRFLVLSDTHGMAFTPENHPLQLENRTQHVDVAIHCGDLTEESKTAEFITTLELLKSLDAKLKLVIAGNHDFTLDVPIFKKKVAEAIPALRADEVSKEYGGYGEIRTLFEDARQSGIMFLDEGTHHFTLDNGASLTVYASPYTPSRGEGGFQYSPQEGHTFAIEPNTDVAITHGPPRGILDFTDAHQRAGCKDLLQQ</sequence>
<dbReference type="RefSeq" id="XP_030998134.1">
    <property type="nucleotide sequence ID" value="XM_031138048.1"/>
</dbReference>
<dbReference type="GeneID" id="41971164"/>
<dbReference type="InterPro" id="IPR029052">
    <property type="entry name" value="Metallo-depent_PP-like"/>
</dbReference>
<dbReference type="PANTHER" id="PTHR12905:SF0">
    <property type="entry name" value="CALCINEURIN-LIKE PHOSPHOESTERASE DOMAIN-CONTAINING PROTEIN"/>
    <property type="match status" value="1"/>
</dbReference>
<keyword evidence="3" id="KW-1185">Reference proteome</keyword>
<dbReference type="GO" id="GO:0016787">
    <property type="term" value="F:hydrolase activity"/>
    <property type="evidence" value="ECO:0007669"/>
    <property type="project" value="InterPro"/>
</dbReference>
<dbReference type="InterPro" id="IPR004843">
    <property type="entry name" value="Calcineurin-like_PHP"/>
</dbReference>
<evidence type="ECO:0000259" key="1">
    <source>
        <dbReference type="Pfam" id="PF00149"/>
    </source>
</evidence>
<comment type="caution">
    <text evidence="2">The sequence shown here is derived from an EMBL/GenBank/DDBJ whole genome shotgun (WGS) entry which is preliminary data.</text>
</comment>
<feature type="domain" description="Calcineurin-like phosphoesterase" evidence="1">
    <location>
        <begin position="13"/>
        <end position="189"/>
    </location>
</feature>
<gene>
    <name evidence="2" type="ORF">E0L32_003717</name>
</gene>
<name>A0A507B9Y0_9PEZI</name>
<dbReference type="SUPFAM" id="SSF56300">
    <property type="entry name" value="Metallo-dependent phosphatases"/>
    <property type="match status" value="1"/>
</dbReference>
<dbReference type="InterPro" id="IPR051693">
    <property type="entry name" value="UPF0046_metallophosphoest"/>
</dbReference>
<dbReference type="AlphaFoldDB" id="A0A507B9Y0"/>
<accession>A0A507B9Y0</accession>
<protein>
    <recommendedName>
        <fullName evidence="1">Calcineurin-like phosphoesterase domain-containing protein</fullName>
    </recommendedName>
</protein>
<dbReference type="Proteomes" id="UP000319257">
    <property type="component" value="Unassembled WGS sequence"/>
</dbReference>
<dbReference type="OrthoDB" id="630188at2759"/>
<dbReference type="EMBL" id="SKBQ01000017">
    <property type="protein sequence ID" value="TPX16423.1"/>
    <property type="molecule type" value="Genomic_DNA"/>
</dbReference>